<evidence type="ECO:0000313" key="1">
    <source>
        <dbReference type="EMBL" id="RBO92610.1"/>
    </source>
</evidence>
<dbReference type="RefSeq" id="WP_067513747.1">
    <property type="nucleotide sequence ID" value="NZ_CP107943.1"/>
</dbReference>
<sequence length="78" mass="8324">MPATRPGGRGCRAPGARAYLDDLPDAELHLFGTGHFALETHLPEIAPLVGDFLDRVHGGHAKGAVREQNSRTAPSRLT</sequence>
<reference evidence="1 2" key="1">
    <citation type="submission" date="2018-06" db="EMBL/GenBank/DDBJ databases">
        <title>Genomic Encyclopedia of Type Strains, Phase IV (KMG-IV): sequencing the most valuable type-strain genomes for metagenomic binning, comparative biology and taxonomic classification.</title>
        <authorList>
            <person name="Goeker M."/>
        </authorList>
    </citation>
    <scope>NUCLEOTIDE SEQUENCE [LARGE SCALE GENOMIC DNA]</scope>
    <source>
        <strain evidence="1 2">DSM 44599</strain>
    </source>
</reference>
<dbReference type="InterPro" id="IPR029058">
    <property type="entry name" value="AB_hydrolase_fold"/>
</dbReference>
<dbReference type="Proteomes" id="UP000252586">
    <property type="component" value="Unassembled WGS sequence"/>
</dbReference>
<dbReference type="SUPFAM" id="SSF53474">
    <property type="entry name" value="alpha/beta-Hydrolases"/>
    <property type="match status" value="1"/>
</dbReference>
<dbReference type="AlphaFoldDB" id="A0A366DR89"/>
<name>A0A366DR89_9NOCA</name>
<dbReference type="EMBL" id="QNRE01000003">
    <property type="protein sequence ID" value="RBO92610.1"/>
    <property type="molecule type" value="Genomic_DNA"/>
</dbReference>
<evidence type="ECO:0000313" key="2">
    <source>
        <dbReference type="Proteomes" id="UP000252586"/>
    </source>
</evidence>
<protein>
    <recommendedName>
        <fullName evidence="3">Alpha/beta hydrolase family protein</fullName>
    </recommendedName>
</protein>
<evidence type="ECO:0008006" key="3">
    <source>
        <dbReference type="Google" id="ProtNLM"/>
    </source>
</evidence>
<gene>
    <name evidence="1" type="ORF">DFR74_103254</name>
</gene>
<comment type="caution">
    <text evidence="1">The sequence shown here is derived from an EMBL/GenBank/DDBJ whole genome shotgun (WGS) entry which is preliminary data.</text>
</comment>
<keyword evidence="2" id="KW-1185">Reference proteome</keyword>
<proteinExistence type="predicted"/>
<accession>A0A366DR89</accession>
<organism evidence="1 2">
    <name type="scientific">Nocardia puris</name>
    <dbReference type="NCBI Taxonomy" id="208602"/>
    <lineage>
        <taxon>Bacteria</taxon>
        <taxon>Bacillati</taxon>
        <taxon>Actinomycetota</taxon>
        <taxon>Actinomycetes</taxon>
        <taxon>Mycobacteriales</taxon>
        <taxon>Nocardiaceae</taxon>
        <taxon>Nocardia</taxon>
    </lineage>
</organism>